<organism evidence="2 3">
    <name type="scientific">Verticillium longisporum</name>
    <name type="common">Verticillium dahliae var. longisporum</name>
    <dbReference type="NCBI Taxonomy" id="100787"/>
    <lineage>
        <taxon>Eukaryota</taxon>
        <taxon>Fungi</taxon>
        <taxon>Dikarya</taxon>
        <taxon>Ascomycota</taxon>
        <taxon>Pezizomycotina</taxon>
        <taxon>Sordariomycetes</taxon>
        <taxon>Hypocreomycetidae</taxon>
        <taxon>Glomerellales</taxon>
        <taxon>Plectosphaerellaceae</taxon>
        <taxon>Verticillium</taxon>
    </lineage>
</organism>
<feature type="non-terminal residue" evidence="2">
    <location>
        <position position="22"/>
    </location>
</feature>
<dbReference type="EMBL" id="CVQH01024762">
    <property type="protein sequence ID" value="CRK37568.1"/>
    <property type="molecule type" value="Genomic_DNA"/>
</dbReference>
<keyword evidence="3" id="KW-1185">Reference proteome</keyword>
<sequence length="22" mass="2549">MKATKAKEKEMKDEKEALRKVG</sequence>
<gene>
    <name evidence="2" type="ORF">BN1708_016584</name>
</gene>
<proteinExistence type="predicted"/>
<evidence type="ECO:0000313" key="2">
    <source>
        <dbReference type="EMBL" id="CRK37568.1"/>
    </source>
</evidence>
<dbReference type="Proteomes" id="UP000044602">
    <property type="component" value="Unassembled WGS sequence"/>
</dbReference>
<accession>A0A0G4MTH8</accession>
<feature type="region of interest" description="Disordered" evidence="1">
    <location>
        <begin position="1"/>
        <end position="22"/>
    </location>
</feature>
<evidence type="ECO:0000256" key="1">
    <source>
        <dbReference type="SAM" id="MobiDB-lite"/>
    </source>
</evidence>
<protein>
    <submittedName>
        <fullName evidence="2">Uncharacterized protein</fullName>
    </submittedName>
</protein>
<evidence type="ECO:0000313" key="3">
    <source>
        <dbReference type="Proteomes" id="UP000044602"/>
    </source>
</evidence>
<name>A0A0G4MTH8_VERLO</name>
<reference evidence="2 3" key="1">
    <citation type="submission" date="2015-05" db="EMBL/GenBank/DDBJ databases">
        <authorList>
            <person name="Wang D.B."/>
            <person name="Wang M."/>
        </authorList>
    </citation>
    <scope>NUCLEOTIDE SEQUENCE [LARGE SCALE GENOMIC DNA]</scope>
    <source>
        <strain evidence="2">VL1</strain>
    </source>
</reference>
<dbReference type="AlphaFoldDB" id="A0A0G4MTH8"/>